<dbReference type="Proteomes" id="UP000265703">
    <property type="component" value="Unassembled WGS sequence"/>
</dbReference>
<comment type="caution">
    <text evidence="1">The sequence shown here is derived from an EMBL/GenBank/DDBJ whole genome shotgun (WGS) entry which is preliminary data.</text>
</comment>
<dbReference type="EMBL" id="QKYT01000096">
    <property type="protein sequence ID" value="RIA93830.1"/>
    <property type="molecule type" value="Genomic_DNA"/>
</dbReference>
<dbReference type="Gene3D" id="3.90.1570.10">
    <property type="entry name" value="tt1808, chain A"/>
    <property type="match status" value="1"/>
</dbReference>
<name>A0A397T680_9GLOM</name>
<proteinExistence type="predicted"/>
<reference evidence="1 2" key="1">
    <citation type="submission" date="2018-06" db="EMBL/GenBank/DDBJ databases">
        <title>Comparative genomics reveals the genomic features of Rhizophagus irregularis, R. cerebriforme, R. diaphanum and Gigaspora rosea, and their symbiotic lifestyle signature.</title>
        <authorList>
            <person name="Morin E."/>
            <person name="San Clemente H."/>
            <person name="Chen E.C.H."/>
            <person name="De La Providencia I."/>
            <person name="Hainaut M."/>
            <person name="Kuo A."/>
            <person name="Kohler A."/>
            <person name="Murat C."/>
            <person name="Tang N."/>
            <person name="Roy S."/>
            <person name="Loubradou J."/>
            <person name="Henrissat B."/>
            <person name="Grigoriev I.V."/>
            <person name="Corradi N."/>
            <person name="Roux C."/>
            <person name="Martin F.M."/>
        </authorList>
    </citation>
    <scope>NUCLEOTIDE SEQUENCE [LARGE SCALE GENOMIC DNA]</scope>
    <source>
        <strain evidence="1 2">DAOM 227022</strain>
    </source>
</reference>
<sequence length="221" mass="25044">MSLERYQKFHQEQRSFNVYIRLVKGKVITYEIPSPPHAALVAELILIIEGWTNHRLMIYIKLDMTVGNNNDTEYCTDIAIEPRHILTPETRYIPQPRMIIEVGKTESIRSLDSLAGEYFSNSVQSSLIQVSNLALNQPNPSPNITPIVTMANTIPNLIISFGTVPLHQESLAVINNTRVRNDRIIGFLQPNNPACMATGMPNYQINIPSNLLFCGYPEREH</sequence>
<dbReference type="AlphaFoldDB" id="A0A397T680"/>
<evidence type="ECO:0000313" key="2">
    <source>
        <dbReference type="Proteomes" id="UP000265703"/>
    </source>
</evidence>
<evidence type="ECO:0000313" key="1">
    <source>
        <dbReference type="EMBL" id="RIA93830.1"/>
    </source>
</evidence>
<protein>
    <recommendedName>
        <fullName evidence="3">Restriction endonuclease domain-containing protein</fullName>
    </recommendedName>
</protein>
<gene>
    <name evidence="1" type="ORF">C1645_818924</name>
</gene>
<dbReference type="InterPro" id="IPR012296">
    <property type="entry name" value="Nuclease_put_TT1808"/>
</dbReference>
<dbReference type="OrthoDB" id="2362374at2759"/>
<evidence type="ECO:0008006" key="3">
    <source>
        <dbReference type="Google" id="ProtNLM"/>
    </source>
</evidence>
<organism evidence="1 2">
    <name type="scientific">Glomus cerebriforme</name>
    <dbReference type="NCBI Taxonomy" id="658196"/>
    <lineage>
        <taxon>Eukaryota</taxon>
        <taxon>Fungi</taxon>
        <taxon>Fungi incertae sedis</taxon>
        <taxon>Mucoromycota</taxon>
        <taxon>Glomeromycotina</taxon>
        <taxon>Glomeromycetes</taxon>
        <taxon>Glomerales</taxon>
        <taxon>Glomeraceae</taxon>
        <taxon>Glomus</taxon>
    </lineage>
</organism>
<accession>A0A397T680</accession>
<keyword evidence="2" id="KW-1185">Reference proteome</keyword>